<dbReference type="Proteomes" id="UP000050761">
    <property type="component" value="Unassembled WGS sequence"/>
</dbReference>
<name>A0A183GV65_HELPZ</name>
<dbReference type="InterPro" id="IPR004686">
    <property type="entry name" value="Mtc"/>
</dbReference>
<dbReference type="PANTHER" id="PTHR11153:SF20">
    <property type="entry name" value="SIDEROFLEXIN-3"/>
    <property type="match status" value="1"/>
</dbReference>
<keyword evidence="4" id="KW-0812">Transmembrane</keyword>
<keyword evidence="7" id="KW-0496">Mitochondrion</keyword>
<evidence type="ECO:0000256" key="2">
    <source>
        <dbReference type="ARBA" id="ARBA00005974"/>
    </source>
</evidence>
<sequence length="125" mass="13972">MMRSNEFSVGIPVEDENGEVLGSSLKVPYTAIPQVVVSRIGMAVPSMTVDGVTRSNTNVRFLLDVLDTLVLCSLPSENAYSDLIQMRNLYYITNTMTVKRLEPEVQKKIYALPNPPEIVYYNKGL</sequence>
<evidence type="ECO:0000256" key="8">
    <source>
        <dbReference type="ARBA" id="ARBA00023136"/>
    </source>
</evidence>
<reference evidence="12" key="2">
    <citation type="submission" date="2019-09" db="UniProtKB">
        <authorList>
            <consortium name="WormBaseParasite"/>
        </authorList>
    </citation>
    <scope>IDENTIFICATION</scope>
</reference>
<evidence type="ECO:0000256" key="7">
    <source>
        <dbReference type="ARBA" id="ARBA00023128"/>
    </source>
</evidence>
<accession>A0A183GV65</accession>
<dbReference type="OrthoDB" id="6608471at2759"/>
<dbReference type="Pfam" id="PF03820">
    <property type="entry name" value="SFXNs"/>
    <property type="match status" value="1"/>
</dbReference>
<keyword evidence="3" id="KW-0813">Transport</keyword>
<reference evidence="10 11" key="1">
    <citation type="submission" date="2018-11" db="EMBL/GenBank/DDBJ databases">
        <authorList>
            <consortium name="Pathogen Informatics"/>
        </authorList>
    </citation>
    <scope>NUCLEOTIDE SEQUENCE [LARGE SCALE GENOMIC DNA]</scope>
</reference>
<comment type="subcellular location">
    <subcellularLocation>
        <location evidence="1">Mitochondrion membrane</location>
        <topology evidence="1">Multi-pass membrane protein</topology>
    </subcellularLocation>
</comment>
<dbReference type="GO" id="GO:0015075">
    <property type="term" value="F:monoatomic ion transmembrane transporter activity"/>
    <property type="evidence" value="ECO:0007669"/>
    <property type="project" value="InterPro"/>
</dbReference>
<evidence type="ECO:0000256" key="9">
    <source>
        <dbReference type="ARBA" id="ARBA00036416"/>
    </source>
</evidence>
<evidence type="ECO:0000256" key="1">
    <source>
        <dbReference type="ARBA" id="ARBA00004225"/>
    </source>
</evidence>
<proteinExistence type="inferred from homology"/>
<evidence type="ECO:0000256" key="5">
    <source>
        <dbReference type="ARBA" id="ARBA00022970"/>
    </source>
</evidence>
<organism evidence="11 12">
    <name type="scientific">Heligmosomoides polygyrus</name>
    <name type="common">Parasitic roundworm</name>
    <dbReference type="NCBI Taxonomy" id="6339"/>
    <lineage>
        <taxon>Eukaryota</taxon>
        <taxon>Metazoa</taxon>
        <taxon>Ecdysozoa</taxon>
        <taxon>Nematoda</taxon>
        <taxon>Chromadorea</taxon>
        <taxon>Rhabditida</taxon>
        <taxon>Rhabditina</taxon>
        <taxon>Rhabditomorpha</taxon>
        <taxon>Strongyloidea</taxon>
        <taxon>Heligmosomidae</taxon>
        <taxon>Heligmosomoides</taxon>
    </lineage>
</organism>
<keyword evidence="8" id="KW-0472">Membrane</keyword>
<dbReference type="AlphaFoldDB" id="A0A183GV65"/>
<evidence type="ECO:0000256" key="3">
    <source>
        <dbReference type="ARBA" id="ARBA00022448"/>
    </source>
</evidence>
<accession>A0A3P8E2W0</accession>
<evidence type="ECO:0000313" key="12">
    <source>
        <dbReference type="WBParaSite" id="HPBE_0002658501-mRNA-1"/>
    </source>
</evidence>
<keyword evidence="11" id="KW-1185">Reference proteome</keyword>
<dbReference type="GO" id="GO:0005743">
    <property type="term" value="C:mitochondrial inner membrane"/>
    <property type="evidence" value="ECO:0007669"/>
    <property type="project" value="TreeGrafter"/>
</dbReference>
<protein>
    <submittedName>
        <fullName evidence="12">Portal protein</fullName>
    </submittedName>
</protein>
<gene>
    <name evidence="10" type="ORF">HPBE_LOCUS26584</name>
</gene>
<evidence type="ECO:0000256" key="6">
    <source>
        <dbReference type="ARBA" id="ARBA00022989"/>
    </source>
</evidence>
<evidence type="ECO:0000256" key="4">
    <source>
        <dbReference type="ARBA" id="ARBA00022692"/>
    </source>
</evidence>
<dbReference type="WBParaSite" id="HPBE_0002658501-mRNA-1">
    <property type="protein sequence ID" value="HPBE_0002658501-mRNA-1"/>
    <property type="gene ID" value="HPBE_0002658501"/>
</dbReference>
<dbReference type="EMBL" id="UZAH01040351">
    <property type="protein sequence ID" value="VDP58412.1"/>
    <property type="molecule type" value="Genomic_DNA"/>
</dbReference>
<comment type="catalytic activity">
    <reaction evidence="9">
        <text>L-serine(in) = L-serine(out)</text>
        <dbReference type="Rhea" id="RHEA:35031"/>
        <dbReference type="ChEBI" id="CHEBI:33384"/>
    </reaction>
</comment>
<evidence type="ECO:0000313" key="10">
    <source>
        <dbReference type="EMBL" id="VDP58412.1"/>
    </source>
</evidence>
<keyword evidence="5" id="KW-0029">Amino-acid transport</keyword>
<keyword evidence="6" id="KW-1133">Transmembrane helix</keyword>
<comment type="similarity">
    <text evidence="2">Belongs to the sideroflexin family.</text>
</comment>
<dbReference type="PANTHER" id="PTHR11153">
    <property type="entry name" value="SIDEROFLEXIN"/>
    <property type="match status" value="1"/>
</dbReference>
<evidence type="ECO:0000313" key="11">
    <source>
        <dbReference type="Proteomes" id="UP000050761"/>
    </source>
</evidence>
<dbReference type="GO" id="GO:0140300">
    <property type="term" value="P:serine import into mitochondrion"/>
    <property type="evidence" value="ECO:0007669"/>
    <property type="project" value="TreeGrafter"/>
</dbReference>